<keyword evidence="2" id="KW-0808">Transferase</keyword>
<dbReference type="EMBL" id="UGEX01000001">
    <property type="protein sequence ID" value="STL73925.1"/>
    <property type="molecule type" value="Genomic_DNA"/>
</dbReference>
<keyword evidence="2" id="KW-0645">Protease</keyword>
<dbReference type="GO" id="GO:0004177">
    <property type="term" value="F:aminopeptidase activity"/>
    <property type="evidence" value="ECO:0007669"/>
    <property type="project" value="UniProtKB-KW"/>
</dbReference>
<evidence type="ECO:0000313" key="3">
    <source>
        <dbReference type="Proteomes" id="UP000254088"/>
    </source>
</evidence>
<reference evidence="2 3" key="1">
    <citation type="submission" date="2018-06" db="EMBL/GenBank/DDBJ databases">
        <authorList>
            <consortium name="Pathogen Informatics"/>
            <person name="Doyle S."/>
        </authorList>
    </citation>
    <scope>NUCLEOTIDE SEQUENCE [LARGE SCALE GENOMIC DNA]</scope>
    <source>
        <strain evidence="2 3">NCTC10429</strain>
    </source>
</reference>
<keyword evidence="1" id="KW-1133">Transmembrane helix</keyword>
<name>A0A377BPM0_ECOLX</name>
<accession>A0A377BPM0</accession>
<keyword evidence="1" id="KW-0812">Transmembrane</keyword>
<gene>
    <name evidence="2" type="primary">frvX_1</name>
    <name evidence="2" type="ORF">NCTC10429_00228</name>
</gene>
<keyword evidence="1" id="KW-0472">Membrane</keyword>
<dbReference type="EC" id="3.4.11.-" evidence="2"/>
<sequence>MSPVDSFYLVLAIGLALNISFIIVLKGLWLRRKAKAAQQELVMNIELLQQLCEASAVSGDEQEVRDILINTLEPCVNEITFDGLGSFVAP</sequence>
<feature type="transmembrane region" description="Helical" evidence="1">
    <location>
        <begin position="6"/>
        <end position="25"/>
    </location>
</feature>
<evidence type="ECO:0000256" key="1">
    <source>
        <dbReference type="SAM" id="Phobius"/>
    </source>
</evidence>
<dbReference type="Proteomes" id="UP000254088">
    <property type="component" value="Unassembled WGS sequence"/>
</dbReference>
<keyword evidence="2" id="KW-0031">Aminopeptidase</keyword>
<evidence type="ECO:0000313" key="2">
    <source>
        <dbReference type="EMBL" id="STL73925.1"/>
    </source>
</evidence>
<dbReference type="AlphaFoldDB" id="A0A377BPM0"/>
<keyword evidence="2" id="KW-0378">Hydrolase</keyword>
<dbReference type="Gene3D" id="3.40.630.10">
    <property type="entry name" value="Zn peptidases"/>
    <property type="match status" value="1"/>
</dbReference>
<dbReference type="SUPFAM" id="SSF53187">
    <property type="entry name" value="Zn-dependent exopeptidases"/>
    <property type="match status" value="1"/>
</dbReference>
<organism evidence="2 3">
    <name type="scientific">Escherichia coli</name>
    <dbReference type="NCBI Taxonomy" id="562"/>
    <lineage>
        <taxon>Bacteria</taxon>
        <taxon>Pseudomonadati</taxon>
        <taxon>Pseudomonadota</taxon>
        <taxon>Gammaproteobacteria</taxon>
        <taxon>Enterobacterales</taxon>
        <taxon>Enterobacteriaceae</taxon>
        <taxon>Escherichia</taxon>
    </lineage>
</organism>
<dbReference type="GO" id="GO:0016740">
    <property type="term" value="F:transferase activity"/>
    <property type="evidence" value="ECO:0007669"/>
    <property type="project" value="UniProtKB-KW"/>
</dbReference>
<proteinExistence type="predicted"/>
<protein>
    <submittedName>
        <fullName evidence="2">Fructose-specific phosphotransferase system protein FrvX</fullName>
        <ecNumber evidence="2">3.4.11.-</ecNumber>
    </submittedName>
</protein>